<keyword evidence="6" id="KW-0418">Kinase</keyword>
<evidence type="ECO:0000256" key="10">
    <source>
        <dbReference type="ARBA" id="ARBA00068150"/>
    </source>
</evidence>
<comment type="catalytic activity">
    <reaction evidence="1">
        <text>ATP + protein L-histidine = ADP + protein N-phospho-L-histidine.</text>
        <dbReference type="EC" id="2.7.13.3"/>
    </reaction>
</comment>
<keyword evidence="5" id="KW-0547">Nucleotide-binding</keyword>
<dbReference type="InterPro" id="IPR036890">
    <property type="entry name" value="HATPase_C_sf"/>
</dbReference>
<dbReference type="SUPFAM" id="SSF47384">
    <property type="entry name" value="Homodimeric domain of signal transducing histidine kinase"/>
    <property type="match status" value="1"/>
</dbReference>
<dbReference type="Proteomes" id="UP000242175">
    <property type="component" value="Chromosome small"/>
</dbReference>
<protein>
    <recommendedName>
        <fullName evidence="10">Sensory/regulatory protein RpfC</fullName>
        <ecNumber evidence="2">2.7.13.3</ecNumber>
    </recommendedName>
</protein>
<feature type="domain" description="Histidine kinase" evidence="12">
    <location>
        <begin position="389"/>
        <end position="605"/>
    </location>
</feature>
<evidence type="ECO:0000256" key="1">
    <source>
        <dbReference type="ARBA" id="ARBA00000085"/>
    </source>
</evidence>
<comment type="subunit">
    <text evidence="9">At low DSF concentrations, interacts with RpfF.</text>
</comment>
<dbReference type="Pfam" id="PF02518">
    <property type="entry name" value="HATPase_c"/>
    <property type="match status" value="1"/>
</dbReference>
<feature type="transmembrane region" description="Helical" evidence="11">
    <location>
        <begin position="290"/>
        <end position="312"/>
    </location>
</feature>
<keyword evidence="7" id="KW-0067">ATP-binding</keyword>
<dbReference type="AlphaFoldDB" id="A0A220VGJ2"/>
<keyword evidence="11" id="KW-1133">Transmembrane helix</keyword>
<keyword evidence="11" id="KW-0812">Transmembrane</keyword>
<dbReference type="Gene3D" id="6.10.340.10">
    <property type="match status" value="1"/>
</dbReference>
<keyword evidence="3" id="KW-0597">Phosphoprotein</keyword>
<dbReference type="SMART" id="SM00388">
    <property type="entry name" value="HisKA"/>
    <property type="match status" value="1"/>
</dbReference>
<gene>
    <name evidence="13" type="ORF">CF386_10520</name>
</gene>
<keyword evidence="11" id="KW-0472">Membrane</keyword>
<reference evidence="13 14" key="1">
    <citation type="journal article" date="2016" name="Int. J. Syst. Evol. Microbiol.">
        <title>Paraphotobacterium marinum gen. nov., sp. nov., a member of the family Vibrionaceae, isolated from surface seawater.</title>
        <authorList>
            <person name="Huang Z."/>
            <person name="Dong C."/>
            <person name="Shao Z."/>
        </authorList>
    </citation>
    <scope>NUCLEOTIDE SEQUENCE [LARGE SCALE GENOMIC DNA]</scope>
    <source>
        <strain evidence="13 14">NSCS20N07D</strain>
    </source>
</reference>
<dbReference type="Gene3D" id="3.30.565.10">
    <property type="entry name" value="Histidine kinase-like ATPase, C-terminal domain"/>
    <property type="match status" value="1"/>
</dbReference>
<dbReference type="InterPro" id="IPR036097">
    <property type="entry name" value="HisK_dim/P_sf"/>
</dbReference>
<dbReference type="PROSITE" id="PS50109">
    <property type="entry name" value="HIS_KIN"/>
    <property type="match status" value="1"/>
</dbReference>
<dbReference type="FunFam" id="3.30.565.10:FF:000010">
    <property type="entry name" value="Sensor histidine kinase RcsC"/>
    <property type="match status" value="1"/>
</dbReference>
<evidence type="ECO:0000256" key="5">
    <source>
        <dbReference type="ARBA" id="ARBA00022741"/>
    </source>
</evidence>
<dbReference type="InterPro" id="IPR004358">
    <property type="entry name" value="Sig_transdc_His_kin-like_C"/>
</dbReference>
<organism evidence="13 14">
    <name type="scientific">Paraphotobacterium marinum</name>
    <dbReference type="NCBI Taxonomy" id="1755811"/>
    <lineage>
        <taxon>Bacteria</taxon>
        <taxon>Pseudomonadati</taxon>
        <taxon>Pseudomonadota</taxon>
        <taxon>Gammaproteobacteria</taxon>
        <taxon>Vibrionales</taxon>
        <taxon>Vibrionaceae</taxon>
        <taxon>Paraphotobacterium</taxon>
    </lineage>
</organism>
<sequence>MKVFNNFSIKTRLLIILVLIIFLLGGFYFISYRSINKEMVALNTIEETMTFNNKLNVFSELTHAIRLNVITKNNYQNLIFKNQKLLNDFNDFLKGSVNNYQINLNEYIALMTDSKNLNINNINDWSQWRNEIIEQTILLNELVPQSIESSKIIRDINSLNQLRWLMYWAQEENWYIFECFTSNHDHTSPENIEQLKKLINIQEYYIERFVGSSTDAKFINEFLEAFKKPEFVASFKLRNQYLKGEITHTPEALDIYQYQSRFNVLKKVVTSVEKQITDEVIKEIESLKKILWLLNVILLLSIFIAVVIILALTRRIIKTLKYINNRLAFVERTHDYGVKLELAGKDEFNHLTNKLNQLIMEVGKSEKLILRSKNEAEKANRAKSNFLANMSHEIRTPLHGILGMTEVLLETSLERNQKEYLDTVISSSKHLLILINDILDLSKIEAGNVELVKEEFNFTDLIYENINIMLSQLKEKQLKLNIFMDKDLPVKIYSDHHRLSQIIINLLSNAIKFTSKGGINIELLKKNKMVILKVIDTGIGIDDEKIQDIFKPFNQGDNSITKEYGGTGLGLAISKQIIELMKGRIEVKSKKDHGTTFKVFIPLESNPKENLMGKKIDKKIQQSIYYALLIKIY</sequence>
<dbReference type="CDD" id="cd16922">
    <property type="entry name" value="HATPase_EvgS-ArcB-TorS-like"/>
    <property type="match status" value="1"/>
</dbReference>
<dbReference type="InterPro" id="IPR003594">
    <property type="entry name" value="HATPase_dom"/>
</dbReference>
<dbReference type="GO" id="GO:0005886">
    <property type="term" value="C:plasma membrane"/>
    <property type="evidence" value="ECO:0007669"/>
    <property type="project" value="TreeGrafter"/>
</dbReference>
<dbReference type="EC" id="2.7.13.3" evidence="2"/>
<name>A0A220VGJ2_9GAMM</name>
<dbReference type="GO" id="GO:0009927">
    <property type="term" value="F:histidine phosphotransfer kinase activity"/>
    <property type="evidence" value="ECO:0007669"/>
    <property type="project" value="TreeGrafter"/>
</dbReference>
<dbReference type="PRINTS" id="PR00344">
    <property type="entry name" value="BCTRLSENSOR"/>
</dbReference>
<keyword evidence="4" id="KW-0808">Transferase</keyword>
<evidence type="ECO:0000256" key="3">
    <source>
        <dbReference type="ARBA" id="ARBA00022553"/>
    </source>
</evidence>
<dbReference type="RefSeq" id="WP_089074393.1">
    <property type="nucleotide sequence ID" value="NZ_CP022356.1"/>
</dbReference>
<dbReference type="OrthoDB" id="9810730at2"/>
<dbReference type="SMART" id="SM00387">
    <property type="entry name" value="HATPase_c"/>
    <property type="match status" value="1"/>
</dbReference>
<evidence type="ECO:0000256" key="6">
    <source>
        <dbReference type="ARBA" id="ARBA00022777"/>
    </source>
</evidence>
<dbReference type="PANTHER" id="PTHR43047:SF72">
    <property type="entry name" value="OSMOSENSING HISTIDINE PROTEIN KINASE SLN1"/>
    <property type="match status" value="1"/>
</dbReference>
<dbReference type="InterPro" id="IPR005467">
    <property type="entry name" value="His_kinase_dom"/>
</dbReference>
<evidence type="ECO:0000259" key="12">
    <source>
        <dbReference type="PROSITE" id="PS50109"/>
    </source>
</evidence>
<evidence type="ECO:0000256" key="7">
    <source>
        <dbReference type="ARBA" id="ARBA00022840"/>
    </source>
</evidence>
<evidence type="ECO:0000313" key="13">
    <source>
        <dbReference type="EMBL" id="ASK79485.1"/>
    </source>
</evidence>
<proteinExistence type="predicted"/>
<dbReference type="SUPFAM" id="SSF55874">
    <property type="entry name" value="ATPase domain of HSP90 chaperone/DNA topoisomerase II/histidine kinase"/>
    <property type="match status" value="1"/>
</dbReference>
<accession>A0A220VGJ2</accession>
<keyword evidence="8" id="KW-0902">Two-component regulatory system</keyword>
<keyword evidence="14" id="KW-1185">Reference proteome</keyword>
<dbReference type="GO" id="GO:0005524">
    <property type="term" value="F:ATP binding"/>
    <property type="evidence" value="ECO:0007669"/>
    <property type="project" value="UniProtKB-KW"/>
</dbReference>
<evidence type="ECO:0000256" key="11">
    <source>
        <dbReference type="SAM" id="Phobius"/>
    </source>
</evidence>
<dbReference type="InterPro" id="IPR003661">
    <property type="entry name" value="HisK_dim/P_dom"/>
</dbReference>
<evidence type="ECO:0000256" key="9">
    <source>
        <dbReference type="ARBA" id="ARBA00064003"/>
    </source>
</evidence>
<dbReference type="Pfam" id="PF00512">
    <property type="entry name" value="HisKA"/>
    <property type="match status" value="1"/>
</dbReference>
<evidence type="ECO:0000313" key="14">
    <source>
        <dbReference type="Proteomes" id="UP000242175"/>
    </source>
</evidence>
<dbReference type="CDD" id="cd00082">
    <property type="entry name" value="HisKA"/>
    <property type="match status" value="1"/>
</dbReference>
<evidence type="ECO:0000256" key="2">
    <source>
        <dbReference type="ARBA" id="ARBA00012438"/>
    </source>
</evidence>
<feature type="transmembrane region" description="Helical" evidence="11">
    <location>
        <begin position="12"/>
        <end position="30"/>
    </location>
</feature>
<dbReference type="EMBL" id="CP022356">
    <property type="protein sequence ID" value="ASK79485.1"/>
    <property type="molecule type" value="Genomic_DNA"/>
</dbReference>
<dbReference type="PANTHER" id="PTHR43047">
    <property type="entry name" value="TWO-COMPONENT HISTIDINE PROTEIN KINASE"/>
    <property type="match status" value="1"/>
</dbReference>
<evidence type="ECO:0000256" key="8">
    <source>
        <dbReference type="ARBA" id="ARBA00023012"/>
    </source>
</evidence>
<dbReference type="GO" id="GO:0000155">
    <property type="term" value="F:phosphorelay sensor kinase activity"/>
    <property type="evidence" value="ECO:0007669"/>
    <property type="project" value="InterPro"/>
</dbReference>
<dbReference type="KEGG" id="pmai:CF386_10520"/>
<dbReference type="FunFam" id="1.10.287.130:FF:000002">
    <property type="entry name" value="Two-component osmosensing histidine kinase"/>
    <property type="match status" value="1"/>
</dbReference>
<dbReference type="Gene3D" id="1.10.287.130">
    <property type="match status" value="1"/>
</dbReference>
<evidence type="ECO:0000256" key="4">
    <source>
        <dbReference type="ARBA" id="ARBA00022679"/>
    </source>
</evidence>